<evidence type="ECO:0000313" key="1">
    <source>
        <dbReference type="EMBL" id="KAJ4330166.1"/>
    </source>
</evidence>
<accession>A0A9W8WQP8</accession>
<keyword evidence="2" id="KW-1185">Reference proteome</keyword>
<reference evidence="1" key="1">
    <citation type="submission" date="2022-10" db="EMBL/GenBank/DDBJ databases">
        <title>Tapping the CABI collections for fungal endophytes: first genome assemblies for Collariella, Neodidymelliopsis, Ascochyta clinopodiicola, Didymella pomorum, Didymosphaeria variabile, Neocosmospora piperis and Neocucurbitaria cava.</title>
        <authorList>
            <person name="Hill R."/>
        </authorList>
    </citation>
    <scope>NUCLEOTIDE SEQUENCE</scope>
    <source>
        <strain evidence="1">IMI 360193</strain>
    </source>
</reference>
<organism evidence="1 2">
    <name type="scientific">Didymella glomerata</name>
    <dbReference type="NCBI Taxonomy" id="749621"/>
    <lineage>
        <taxon>Eukaryota</taxon>
        <taxon>Fungi</taxon>
        <taxon>Dikarya</taxon>
        <taxon>Ascomycota</taxon>
        <taxon>Pezizomycotina</taxon>
        <taxon>Dothideomycetes</taxon>
        <taxon>Pleosporomycetidae</taxon>
        <taxon>Pleosporales</taxon>
        <taxon>Pleosporineae</taxon>
        <taxon>Didymellaceae</taxon>
        <taxon>Didymella</taxon>
    </lineage>
</organism>
<protein>
    <submittedName>
        <fullName evidence="1">Uncharacterized protein</fullName>
    </submittedName>
</protein>
<dbReference type="Proteomes" id="UP001140562">
    <property type="component" value="Unassembled WGS sequence"/>
</dbReference>
<gene>
    <name evidence="1" type="ORF">N0V87_010234</name>
</gene>
<proteinExistence type="predicted"/>
<evidence type="ECO:0000313" key="2">
    <source>
        <dbReference type="Proteomes" id="UP001140562"/>
    </source>
</evidence>
<sequence length="140" mass="16079">MSSFNAKMTDWGNRGNKTVHAAAYADGALPFNISPVYRLDHTDGKFSMCVNVTMTDDPNEPVLRVILVTGPGRWEKWATIERIYRRSDAAGERWFAEVSYWLGLVDKELVRRPWPTSVSAVHWNENVSEKTTCDDRDWLE</sequence>
<dbReference type="AlphaFoldDB" id="A0A9W8WQP8"/>
<comment type="caution">
    <text evidence="1">The sequence shown here is derived from an EMBL/GenBank/DDBJ whole genome shotgun (WGS) entry which is preliminary data.</text>
</comment>
<name>A0A9W8WQP8_9PLEO</name>
<dbReference type="EMBL" id="JAPEUV010000220">
    <property type="protein sequence ID" value="KAJ4330166.1"/>
    <property type="molecule type" value="Genomic_DNA"/>
</dbReference>